<comment type="cofactor">
    <cofactor evidence="9">
        <name>Zn(2+)</name>
        <dbReference type="ChEBI" id="CHEBI:29105"/>
    </cofactor>
</comment>
<comment type="similarity">
    <text evidence="2 9">Belongs to the alpha-carbonic anhydrase family.</text>
</comment>
<dbReference type="InterPro" id="IPR018338">
    <property type="entry name" value="Carbonic_anhydrase_a-class_CS"/>
</dbReference>
<dbReference type="GO" id="GO:0008270">
    <property type="term" value="F:zinc ion binding"/>
    <property type="evidence" value="ECO:0007669"/>
    <property type="project" value="UniProtKB-UniRule"/>
</dbReference>
<evidence type="ECO:0000256" key="7">
    <source>
        <dbReference type="ARBA" id="ARBA00023239"/>
    </source>
</evidence>
<keyword evidence="10" id="KW-0812">Transmembrane</keyword>
<feature type="chain" id="PRO_5025088766" description="Carbonic anhydrase" evidence="9">
    <location>
        <begin position="23"/>
        <end position="318"/>
    </location>
</feature>
<dbReference type="GO" id="GO:0005886">
    <property type="term" value="C:plasma membrane"/>
    <property type="evidence" value="ECO:0007669"/>
    <property type="project" value="TreeGrafter"/>
</dbReference>
<evidence type="ECO:0000256" key="2">
    <source>
        <dbReference type="ARBA" id="ARBA00010718"/>
    </source>
</evidence>
<evidence type="ECO:0000256" key="6">
    <source>
        <dbReference type="ARBA" id="ARBA00023180"/>
    </source>
</evidence>
<feature type="signal peptide" evidence="9">
    <location>
        <begin position="1"/>
        <end position="22"/>
    </location>
</feature>
<reference evidence="12 13" key="1">
    <citation type="journal article" date="2018" name="Sci. Rep.">
        <title>Comparative analysis of the Pocillopora damicornis genome highlights role of immune system in coral evolution.</title>
        <authorList>
            <person name="Cunning R."/>
            <person name="Bay R.A."/>
            <person name="Gillette P."/>
            <person name="Baker A.C."/>
            <person name="Traylor-Knowles N."/>
        </authorList>
    </citation>
    <scope>NUCLEOTIDE SEQUENCE [LARGE SCALE GENOMIC DNA]</scope>
    <source>
        <strain evidence="12">RSMAS</strain>
        <tissue evidence="12">Whole animal</tissue>
    </source>
</reference>
<evidence type="ECO:0000256" key="8">
    <source>
        <dbReference type="ARBA" id="ARBA00048348"/>
    </source>
</evidence>
<dbReference type="PROSITE" id="PS00162">
    <property type="entry name" value="ALPHA_CA_1"/>
    <property type="match status" value="1"/>
</dbReference>
<dbReference type="InterPro" id="IPR036398">
    <property type="entry name" value="CA_dom_sf"/>
</dbReference>
<comment type="catalytic activity">
    <reaction evidence="8 9">
        <text>hydrogencarbonate + H(+) = CO2 + H2O</text>
        <dbReference type="Rhea" id="RHEA:10748"/>
        <dbReference type="ChEBI" id="CHEBI:15377"/>
        <dbReference type="ChEBI" id="CHEBI:15378"/>
        <dbReference type="ChEBI" id="CHEBI:16526"/>
        <dbReference type="ChEBI" id="CHEBI:17544"/>
        <dbReference type="EC" id="4.2.1.1"/>
    </reaction>
</comment>
<dbReference type="SMART" id="SM01057">
    <property type="entry name" value="Carb_anhydrase"/>
    <property type="match status" value="1"/>
</dbReference>
<dbReference type="PANTHER" id="PTHR18952:SF265">
    <property type="entry name" value="CARBONIC ANHYDRASE"/>
    <property type="match status" value="1"/>
</dbReference>
<dbReference type="Proteomes" id="UP000275408">
    <property type="component" value="Unassembled WGS sequence"/>
</dbReference>
<gene>
    <name evidence="12" type="ORF">pdam_00008914</name>
</gene>
<proteinExistence type="inferred from homology"/>
<keyword evidence="13" id="KW-1185">Reference proteome</keyword>
<keyword evidence="10" id="KW-0472">Membrane</keyword>
<dbReference type="GO" id="GO:0004089">
    <property type="term" value="F:carbonate dehydratase activity"/>
    <property type="evidence" value="ECO:0007669"/>
    <property type="project" value="UniProtKB-UniRule"/>
</dbReference>
<dbReference type="OMA" id="HTIWSIT"/>
<keyword evidence="7 9" id="KW-0456">Lyase</keyword>
<dbReference type="Gene3D" id="3.10.200.10">
    <property type="entry name" value="Alpha carbonic anhydrase"/>
    <property type="match status" value="1"/>
</dbReference>
<comment type="function">
    <text evidence="1 9">Reversible hydration of carbon dioxide.</text>
</comment>
<dbReference type="CDD" id="cd00326">
    <property type="entry name" value="alpha_CA"/>
    <property type="match status" value="1"/>
</dbReference>
<dbReference type="PANTHER" id="PTHR18952">
    <property type="entry name" value="CARBONIC ANHYDRASE"/>
    <property type="match status" value="1"/>
</dbReference>
<dbReference type="InterPro" id="IPR001148">
    <property type="entry name" value="CA_dom"/>
</dbReference>
<evidence type="ECO:0000256" key="4">
    <source>
        <dbReference type="ARBA" id="ARBA00022723"/>
    </source>
</evidence>
<keyword evidence="6" id="KW-0325">Glycoprotein</keyword>
<evidence type="ECO:0000259" key="11">
    <source>
        <dbReference type="PROSITE" id="PS51144"/>
    </source>
</evidence>
<feature type="transmembrane region" description="Helical" evidence="10">
    <location>
        <begin position="294"/>
        <end position="316"/>
    </location>
</feature>
<keyword evidence="5 9" id="KW-0862">Zinc</keyword>
<evidence type="ECO:0000256" key="9">
    <source>
        <dbReference type="RuleBase" id="RU367011"/>
    </source>
</evidence>
<evidence type="ECO:0000256" key="10">
    <source>
        <dbReference type="SAM" id="Phobius"/>
    </source>
</evidence>
<dbReference type="AlphaFoldDB" id="A0A3M6TJK9"/>
<dbReference type="OrthoDB" id="5986706at2759"/>
<name>A0A3M6TJK9_POCDA</name>
<comment type="caution">
    <text evidence="12">The sequence shown here is derived from an EMBL/GenBank/DDBJ whole genome shotgun (WGS) entry which is preliminary data.</text>
</comment>
<dbReference type="EMBL" id="RCHS01003465">
    <property type="protein sequence ID" value="RMX41607.1"/>
    <property type="molecule type" value="Genomic_DNA"/>
</dbReference>
<evidence type="ECO:0000256" key="3">
    <source>
        <dbReference type="ARBA" id="ARBA00012925"/>
    </source>
</evidence>
<keyword evidence="4 9" id="KW-0479">Metal-binding</keyword>
<evidence type="ECO:0000256" key="1">
    <source>
        <dbReference type="ARBA" id="ARBA00002904"/>
    </source>
</evidence>
<sequence length="318" mass="35201">MIMDRLFLAVFLCVSLPPLVFSADWDYVVGGPNGPANWDKICKDGKKQSPINIEVAKVEYAKMEPFKLTNYNMKPTDDYTLINNGHSLQVGFAGNFFNVSGGGLVGTYTTVQWHLHWGENNNKGSEHTMDKKAYPAEIHFVSYNTKYPNISTAVDKSDGLAVLGVFIEVGGEDNAAYGFLKYAMNVTKKSNITIMPFELKPMFPAIERFFRYNGSLTTPGCFESVTWTVFKESVKISAAQMEYLRKLKFTGGEPMVDNFRPVQPLNGRKVKYSVNETLTKPTSASTTKATTKPVAGAGIIDISVGLFSLMLLTALFGR</sequence>
<dbReference type="PROSITE" id="PS51144">
    <property type="entry name" value="ALPHA_CA_2"/>
    <property type="match status" value="1"/>
</dbReference>
<accession>A0A3M6TJK9</accession>
<dbReference type="STRING" id="46731.A0A3M6TJK9"/>
<dbReference type="FunFam" id="3.10.200.10:FF:000003">
    <property type="entry name" value="Carbonic anhydrase 12"/>
    <property type="match status" value="1"/>
</dbReference>
<organism evidence="12 13">
    <name type="scientific">Pocillopora damicornis</name>
    <name type="common">Cauliflower coral</name>
    <name type="synonym">Millepora damicornis</name>
    <dbReference type="NCBI Taxonomy" id="46731"/>
    <lineage>
        <taxon>Eukaryota</taxon>
        <taxon>Metazoa</taxon>
        <taxon>Cnidaria</taxon>
        <taxon>Anthozoa</taxon>
        <taxon>Hexacorallia</taxon>
        <taxon>Scleractinia</taxon>
        <taxon>Astrocoeniina</taxon>
        <taxon>Pocilloporidae</taxon>
        <taxon>Pocillopora</taxon>
    </lineage>
</organism>
<evidence type="ECO:0000313" key="13">
    <source>
        <dbReference type="Proteomes" id="UP000275408"/>
    </source>
</evidence>
<keyword evidence="9" id="KW-0732">Signal</keyword>
<dbReference type="InterPro" id="IPR023561">
    <property type="entry name" value="Carbonic_anhydrase_a-class"/>
</dbReference>
<keyword evidence="10" id="KW-1133">Transmembrane helix</keyword>
<evidence type="ECO:0000256" key="5">
    <source>
        <dbReference type="ARBA" id="ARBA00022833"/>
    </source>
</evidence>
<evidence type="ECO:0000313" key="12">
    <source>
        <dbReference type="EMBL" id="RMX41607.1"/>
    </source>
</evidence>
<protein>
    <recommendedName>
        <fullName evidence="3 9">Carbonic anhydrase</fullName>
        <ecNumber evidence="3 9">4.2.1.1</ecNumber>
    </recommendedName>
</protein>
<dbReference type="SUPFAM" id="SSF51069">
    <property type="entry name" value="Carbonic anhydrase"/>
    <property type="match status" value="1"/>
</dbReference>
<dbReference type="Pfam" id="PF00194">
    <property type="entry name" value="Carb_anhydrase"/>
    <property type="match status" value="1"/>
</dbReference>
<feature type="domain" description="Alpha-carbonic anhydrase" evidence="11">
    <location>
        <begin position="23"/>
        <end position="274"/>
    </location>
</feature>
<dbReference type="EC" id="4.2.1.1" evidence="3 9"/>